<dbReference type="STRING" id="619805.SAMN05660477_00832"/>
<evidence type="ECO:0000313" key="1">
    <source>
        <dbReference type="EMBL" id="SKB72676.1"/>
    </source>
</evidence>
<proteinExistence type="predicted"/>
<organism evidence="1 2">
    <name type="scientific">Soonwooa buanensis</name>
    <dbReference type="NCBI Taxonomy" id="619805"/>
    <lineage>
        <taxon>Bacteria</taxon>
        <taxon>Pseudomonadati</taxon>
        <taxon>Bacteroidota</taxon>
        <taxon>Flavobacteriia</taxon>
        <taxon>Flavobacteriales</taxon>
        <taxon>Weeksellaceae</taxon>
        <taxon>Chryseobacterium group</taxon>
        <taxon>Soonwooa</taxon>
    </lineage>
</organism>
<gene>
    <name evidence="1" type="ORF">SAMN05660477_00832</name>
</gene>
<dbReference type="AlphaFoldDB" id="A0A1T5DLX0"/>
<dbReference type="EMBL" id="FUYZ01000002">
    <property type="protein sequence ID" value="SKB72676.1"/>
    <property type="molecule type" value="Genomic_DNA"/>
</dbReference>
<protein>
    <submittedName>
        <fullName evidence="1">WbqC-like protein family protein</fullName>
    </submittedName>
</protein>
<name>A0A1T5DLX0_9FLAO</name>
<dbReference type="Pfam" id="PF08889">
    <property type="entry name" value="WbqC"/>
    <property type="match status" value="1"/>
</dbReference>
<keyword evidence="2" id="KW-1185">Reference proteome</keyword>
<dbReference type="OrthoDB" id="1523452at2"/>
<dbReference type="InterPro" id="IPR014985">
    <property type="entry name" value="WbqC"/>
</dbReference>
<dbReference type="Proteomes" id="UP000191112">
    <property type="component" value="Unassembled WGS sequence"/>
</dbReference>
<evidence type="ECO:0000313" key="2">
    <source>
        <dbReference type="Proteomes" id="UP000191112"/>
    </source>
</evidence>
<reference evidence="1 2" key="1">
    <citation type="submission" date="2017-02" db="EMBL/GenBank/DDBJ databases">
        <authorList>
            <person name="Peterson S.W."/>
        </authorList>
    </citation>
    <scope>NUCLEOTIDE SEQUENCE [LARGE SCALE GENOMIC DNA]</scope>
    <source>
        <strain evidence="1 2">DSM 22323</strain>
    </source>
</reference>
<accession>A0A1T5DLX0</accession>
<sequence>MKVVLPLFYFPPISWFKEFLKSDNEVVLEQFEHFPKQTYRNRTNIYAANGKLSLIIPTQHKGKQAMKDVEISYAEDWQKQHWKSITSAYQASPYFEYYELKLAKIFNSQPKTLFELNLKCLEIVLDILKIEKEFSLSSDYESLPAEEDFRNEFSAKVESEEVFPEYYQTFSDKDGFIKNLSVLDLICNLGPESRAYINNL</sequence>